<dbReference type="PRINTS" id="PR00081">
    <property type="entry name" value="GDHRDH"/>
</dbReference>
<evidence type="ECO:0000256" key="1">
    <source>
        <dbReference type="ARBA" id="ARBA00006484"/>
    </source>
</evidence>
<dbReference type="InterPro" id="IPR036291">
    <property type="entry name" value="NAD(P)-bd_dom_sf"/>
</dbReference>
<sequence>MKDFRQEYGQYAIVTGASSGLGEEFARQLAAAGVNLILVARRAARLERLSAELTRSHGTLNEVVALDLLEPGAVDELMRRTAHLDVGMLIASAGVALAGPLVEHAVDDELDVFTLHGAVTLRLAHGFGQAFAARGRGALVLISSSIAAGAVPFQANYAAVKAYVLSLGQALHYELKSTGVDVLVLAPGQTETEGLGKIRGIDFDKMPGGAKMSPAKAVSAALHALGRRAVVIPGAMNKVADALSKHLMTRGAAARMYGSIIGRALTDEARSEA</sequence>
<keyword evidence="2" id="KW-0560">Oxidoreductase</keyword>
<dbReference type="Proteomes" id="UP001500213">
    <property type="component" value="Unassembled WGS sequence"/>
</dbReference>
<dbReference type="PIRSF" id="PIRSF000126">
    <property type="entry name" value="11-beta-HSD1"/>
    <property type="match status" value="1"/>
</dbReference>
<organism evidence="3 4">
    <name type="scientific">Gryllotalpicola kribbensis</name>
    <dbReference type="NCBI Taxonomy" id="993084"/>
    <lineage>
        <taxon>Bacteria</taxon>
        <taxon>Bacillati</taxon>
        <taxon>Actinomycetota</taxon>
        <taxon>Actinomycetes</taxon>
        <taxon>Micrococcales</taxon>
        <taxon>Microbacteriaceae</taxon>
        <taxon>Gryllotalpicola</taxon>
    </lineage>
</organism>
<dbReference type="InterPro" id="IPR002347">
    <property type="entry name" value="SDR_fam"/>
</dbReference>
<gene>
    <name evidence="3" type="ORF">GCM10022288_02860</name>
</gene>
<dbReference type="EMBL" id="BAABBX010000002">
    <property type="protein sequence ID" value="GAA4183500.1"/>
    <property type="molecule type" value="Genomic_DNA"/>
</dbReference>
<dbReference type="Pfam" id="PF00106">
    <property type="entry name" value="adh_short"/>
    <property type="match status" value="1"/>
</dbReference>
<evidence type="ECO:0000256" key="2">
    <source>
        <dbReference type="ARBA" id="ARBA00023002"/>
    </source>
</evidence>
<accession>A0ABP8AGC0</accession>
<comment type="caution">
    <text evidence="3">The sequence shown here is derived from an EMBL/GenBank/DDBJ whole genome shotgun (WGS) entry which is preliminary data.</text>
</comment>
<name>A0ABP8AGC0_9MICO</name>
<protein>
    <submittedName>
        <fullName evidence="3">SDR family NAD(P)-dependent oxidoreductase</fullName>
    </submittedName>
</protein>
<dbReference type="SUPFAM" id="SSF51735">
    <property type="entry name" value="NAD(P)-binding Rossmann-fold domains"/>
    <property type="match status" value="1"/>
</dbReference>
<evidence type="ECO:0000313" key="3">
    <source>
        <dbReference type="EMBL" id="GAA4183500.1"/>
    </source>
</evidence>
<reference evidence="4" key="1">
    <citation type="journal article" date="2019" name="Int. J. Syst. Evol. Microbiol.">
        <title>The Global Catalogue of Microorganisms (GCM) 10K type strain sequencing project: providing services to taxonomists for standard genome sequencing and annotation.</title>
        <authorList>
            <consortium name="The Broad Institute Genomics Platform"/>
            <consortium name="The Broad Institute Genome Sequencing Center for Infectious Disease"/>
            <person name="Wu L."/>
            <person name="Ma J."/>
        </authorList>
    </citation>
    <scope>NUCLEOTIDE SEQUENCE [LARGE SCALE GENOMIC DNA]</scope>
    <source>
        <strain evidence="4">JCM 17593</strain>
    </source>
</reference>
<dbReference type="InterPro" id="IPR051019">
    <property type="entry name" value="VLCFA-Steroid_DH"/>
</dbReference>
<comment type="similarity">
    <text evidence="1">Belongs to the short-chain dehydrogenases/reductases (SDR) family.</text>
</comment>
<dbReference type="PANTHER" id="PTHR43899">
    <property type="entry name" value="RH59310P"/>
    <property type="match status" value="1"/>
</dbReference>
<dbReference type="Gene3D" id="3.40.50.720">
    <property type="entry name" value="NAD(P)-binding Rossmann-like Domain"/>
    <property type="match status" value="1"/>
</dbReference>
<keyword evidence="4" id="KW-1185">Reference proteome</keyword>
<proteinExistence type="inferred from homology"/>
<dbReference type="PANTHER" id="PTHR43899:SF13">
    <property type="entry name" value="RH59310P"/>
    <property type="match status" value="1"/>
</dbReference>
<evidence type="ECO:0000313" key="4">
    <source>
        <dbReference type="Proteomes" id="UP001500213"/>
    </source>
</evidence>
<dbReference type="RefSeq" id="WP_344773049.1">
    <property type="nucleotide sequence ID" value="NZ_BAABBX010000002.1"/>
</dbReference>